<dbReference type="PRINTS" id="PR00409">
    <property type="entry name" value="PHDIOXRDTASE"/>
</dbReference>
<gene>
    <name evidence="10" type="ORF">G3I71_23275</name>
</gene>
<dbReference type="PANTHER" id="PTHR47354">
    <property type="entry name" value="NADH OXIDOREDUCTASE HCR"/>
    <property type="match status" value="1"/>
</dbReference>
<evidence type="ECO:0000256" key="5">
    <source>
        <dbReference type="ARBA" id="ARBA00023002"/>
    </source>
</evidence>
<dbReference type="SUPFAM" id="SSF63380">
    <property type="entry name" value="Riboflavin synthase domain-like"/>
    <property type="match status" value="1"/>
</dbReference>
<dbReference type="GO" id="GO:0016491">
    <property type="term" value="F:oxidoreductase activity"/>
    <property type="evidence" value="ECO:0007669"/>
    <property type="project" value="UniProtKB-KW"/>
</dbReference>
<keyword evidence="2" id="KW-0285">Flavoprotein</keyword>
<dbReference type="InterPro" id="IPR012675">
    <property type="entry name" value="Beta-grasp_dom_sf"/>
</dbReference>
<evidence type="ECO:0000256" key="6">
    <source>
        <dbReference type="ARBA" id="ARBA00023004"/>
    </source>
</evidence>
<keyword evidence="7" id="KW-0411">Iron-sulfur</keyword>
<dbReference type="PANTHER" id="PTHR47354:SF1">
    <property type="entry name" value="CARNITINE MONOOXYGENASE REDUCTASE SUBUNIT"/>
    <property type="match status" value="1"/>
</dbReference>
<keyword evidence="3" id="KW-0001">2Fe-2S</keyword>
<evidence type="ECO:0000256" key="7">
    <source>
        <dbReference type="ARBA" id="ARBA00023014"/>
    </source>
</evidence>
<dbReference type="EMBL" id="JAAGLU010000019">
    <property type="protein sequence ID" value="NEC88664.1"/>
    <property type="molecule type" value="Genomic_DNA"/>
</dbReference>
<dbReference type="Gene3D" id="3.40.50.80">
    <property type="entry name" value="Nucleotide-binding domain of ferredoxin-NADP reductase (FNR) module"/>
    <property type="match status" value="1"/>
</dbReference>
<dbReference type="Pfam" id="PF00175">
    <property type="entry name" value="NAD_binding_1"/>
    <property type="match status" value="1"/>
</dbReference>
<dbReference type="Pfam" id="PF00111">
    <property type="entry name" value="Fer2"/>
    <property type="match status" value="1"/>
</dbReference>
<dbReference type="InterPro" id="IPR036010">
    <property type="entry name" value="2Fe-2S_ferredoxin-like_sf"/>
</dbReference>
<feature type="domain" description="FAD-binding FR-type" evidence="9">
    <location>
        <begin position="53"/>
        <end position="156"/>
    </location>
</feature>
<dbReference type="RefSeq" id="WP_164316851.1">
    <property type="nucleotide sequence ID" value="NZ_JAAGLU010000019.1"/>
</dbReference>
<reference evidence="10" key="1">
    <citation type="submission" date="2020-01" db="EMBL/GenBank/DDBJ databases">
        <title>Insect and environment-associated Actinomycetes.</title>
        <authorList>
            <person name="Currrie C."/>
            <person name="Chevrette M."/>
            <person name="Carlson C."/>
            <person name="Stubbendieck R."/>
            <person name="Wendt-Pienkowski E."/>
        </authorList>
    </citation>
    <scope>NUCLEOTIDE SEQUENCE</scope>
    <source>
        <strain evidence="10">SID12501</strain>
    </source>
</reference>
<dbReference type="Gene3D" id="2.40.30.10">
    <property type="entry name" value="Translation factors"/>
    <property type="match status" value="1"/>
</dbReference>
<evidence type="ECO:0000313" key="10">
    <source>
        <dbReference type="EMBL" id="NEC88664.1"/>
    </source>
</evidence>
<evidence type="ECO:0000259" key="9">
    <source>
        <dbReference type="PROSITE" id="PS51384"/>
    </source>
</evidence>
<dbReference type="GO" id="GO:0046872">
    <property type="term" value="F:metal ion binding"/>
    <property type="evidence" value="ECO:0007669"/>
    <property type="project" value="UniProtKB-KW"/>
</dbReference>
<dbReference type="SUPFAM" id="SSF52343">
    <property type="entry name" value="Ferredoxin reductase-like, C-terminal NADP-linked domain"/>
    <property type="match status" value="1"/>
</dbReference>
<dbReference type="InterPro" id="IPR006058">
    <property type="entry name" value="2Fe2S_fd_BS"/>
</dbReference>
<dbReference type="InterPro" id="IPR039261">
    <property type="entry name" value="FNR_nucleotide-bd"/>
</dbReference>
<dbReference type="PROSITE" id="PS51384">
    <property type="entry name" value="FAD_FR"/>
    <property type="match status" value="1"/>
</dbReference>
<dbReference type="CDD" id="cd00207">
    <property type="entry name" value="fer2"/>
    <property type="match status" value="1"/>
</dbReference>
<keyword evidence="6" id="KW-0408">Iron</keyword>
<comment type="caution">
    <text evidence="10">The sequence shown here is derived from an EMBL/GenBank/DDBJ whole genome shotgun (WGS) entry which is preliminary data.</text>
</comment>
<dbReference type="PROSITE" id="PS51085">
    <property type="entry name" value="2FE2S_FER_2"/>
    <property type="match status" value="1"/>
</dbReference>
<dbReference type="PROSITE" id="PS00197">
    <property type="entry name" value="2FE2S_FER_1"/>
    <property type="match status" value="1"/>
</dbReference>
<dbReference type="Gene3D" id="3.10.20.30">
    <property type="match status" value="1"/>
</dbReference>
<feature type="domain" description="2Fe-2S ferredoxin-type" evidence="8">
    <location>
        <begin position="280"/>
        <end position="371"/>
    </location>
</feature>
<dbReference type="InterPro" id="IPR017927">
    <property type="entry name" value="FAD-bd_FR_type"/>
</dbReference>
<sequence length="374" mass="40096">MDTSTPLTQPPDLYGRPRSDSFMRKLAAFSDNAVTRLARRGTSPGRPPATEMPVTRELVVATRHQEAEDVVSLRLAAPDGGTLPPWQPGAHIELHLPSGRKRRYSLCGDPADRYRYRIAVRRIANGGGGSAEVHDFLGDGVRVAVTGRPRNAFPFAAEAAVLLIAGGIGITPILPMAREAARRGLDWRLVHTGRSRGSMPFAAELADLAATAPGRVSIRPDDESGAPEAADLLSLSPATGAVYCCGPAPMIDGVRRAFGGSRASALHFERFAPPPITDGRPFELQLGDTGRVLPVPYDRSALDVLHEALPDLPFSCRQGFCGTCQVRVAHGHVDHRDRRLTATERAEGAMLPCVSRAPEGERLVLEVGALAERP</sequence>
<evidence type="ECO:0000256" key="3">
    <source>
        <dbReference type="ARBA" id="ARBA00022714"/>
    </source>
</evidence>
<name>A0A6B3BWA7_9ACTN</name>
<dbReference type="InterPro" id="IPR001041">
    <property type="entry name" value="2Fe-2S_ferredoxin-type"/>
</dbReference>
<dbReference type="CDD" id="cd06185">
    <property type="entry name" value="PDR_like"/>
    <property type="match status" value="1"/>
</dbReference>
<organism evidence="10">
    <name type="scientific">Streptomyces sp. SID12501</name>
    <dbReference type="NCBI Taxonomy" id="2706042"/>
    <lineage>
        <taxon>Bacteria</taxon>
        <taxon>Bacillati</taxon>
        <taxon>Actinomycetota</taxon>
        <taxon>Actinomycetes</taxon>
        <taxon>Kitasatosporales</taxon>
        <taxon>Streptomycetaceae</taxon>
        <taxon>Streptomyces</taxon>
    </lineage>
</organism>
<proteinExistence type="predicted"/>
<evidence type="ECO:0000259" key="8">
    <source>
        <dbReference type="PROSITE" id="PS51085"/>
    </source>
</evidence>
<keyword evidence="5" id="KW-0560">Oxidoreductase</keyword>
<dbReference type="InterPro" id="IPR001433">
    <property type="entry name" value="OxRdtase_FAD/NAD-bd"/>
</dbReference>
<evidence type="ECO:0000256" key="4">
    <source>
        <dbReference type="ARBA" id="ARBA00022723"/>
    </source>
</evidence>
<accession>A0A6B3BWA7</accession>
<dbReference type="InterPro" id="IPR050415">
    <property type="entry name" value="MRET"/>
</dbReference>
<dbReference type="AlphaFoldDB" id="A0A6B3BWA7"/>
<keyword evidence="4" id="KW-0479">Metal-binding</keyword>
<evidence type="ECO:0000256" key="2">
    <source>
        <dbReference type="ARBA" id="ARBA00022630"/>
    </source>
</evidence>
<dbReference type="SUPFAM" id="SSF54292">
    <property type="entry name" value="2Fe-2S ferredoxin-like"/>
    <property type="match status" value="1"/>
</dbReference>
<protein>
    <submittedName>
        <fullName evidence="10">Oxidoreductase</fullName>
    </submittedName>
</protein>
<comment type="cofactor">
    <cofactor evidence="1">
        <name>FAD</name>
        <dbReference type="ChEBI" id="CHEBI:57692"/>
    </cofactor>
</comment>
<evidence type="ECO:0000256" key="1">
    <source>
        <dbReference type="ARBA" id="ARBA00001974"/>
    </source>
</evidence>
<dbReference type="InterPro" id="IPR017938">
    <property type="entry name" value="Riboflavin_synthase-like_b-brl"/>
</dbReference>
<dbReference type="GO" id="GO:0051537">
    <property type="term" value="F:2 iron, 2 sulfur cluster binding"/>
    <property type="evidence" value="ECO:0007669"/>
    <property type="project" value="UniProtKB-KW"/>
</dbReference>